<comment type="caution">
    <text evidence="3">The sequence shown here is derived from an EMBL/GenBank/DDBJ whole genome shotgun (WGS) entry which is preliminary data.</text>
</comment>
<evidence type="ECO:0000313" key="4">
    <source>
        <dbReference type="Proteomes" id="UP001174691"/>
    </source>
</evidence>
<dbReference type="InterPro" id="IPR001206">
    <property type="entry name" value="Diacylglycerol_kinase_cat_dom"/>
</dbReference>
<dbReference type="EMBL" id="JANBVN010000029">
    <property type="protein sequence ID" value="KAJ9160906.1"/>
    <property type="molecule type" value="Genomic_DNA"/>
</dbReference>
<evidence type="ECO:0000259" key="2">
    <source>
        <dbReference type="PROSITE" id="PS50146"/>
    </source>
</evidence>
<dbReference type="Pfam" id="PF00781">
    <property type="entry name" value="DAGK_cat"/>
    <property type="match status" value="1"/>
</dbReference>
<dbReference type="AlphaFoldDB" id="A0AA38SA18"/>
<keyword evidence="3" id="KW-0418">Kinase</keyword>
<dbReference type="GO" id="GO:0016020">
    <property type="term" value="C:membrane"/>
    <property type="evidence" value="ECO:0007669"/>
    <property type="project" value="TreeGrafter"/>
</dbReference>
<evidence type="ECO:0000256" key="1">
    <source>
        <dbReference type="SAM" id="MobiDB-lite"/>
    </source>
</evidence>
<dbReference type="PROSITE" id="PS50146">
    <property type="entry name" value="DAGK"/>
    <property type="match status" value="1"/>
</dbReference>
<evidence type="ECO:0000313" key="3">
    <source>
        <dbReference type="EMBL" id="KAJ9160906.1"/>
    </source>
</evidence>
<dbReference type="PANTHER" id="PTHR12358">
    <property type="entry name" value="SPHINGOSINE KINASE"/>
    <property type="match status" value="1"/>
</dbReference>
<dbReference type="Pfam" id="PF24321">
    <property type="entry name" value="DUF7493"/>
    <property type="match status" value="1"/>
</dbReference>
<dbReference type="InterPro" id="IPR055916">
    <property type="entry name" value="DUF7493"/>
</dbReference>
<sequence>MAEGTPDNVAAASVPAANPAGKAGIVESVELGPKVTLLLEHDALVVHDRSSNKSRRTSCPPMGHSHTNTRSIPLYNILWAELTPDSQTLTVDYAHEAKSTKLRAAQLSLPVPATASVPQMTTFLATLLSRSYGRARQRKRAYVIINPNAGPGEADKLFEREARPILEAARMPLTVVTTTHRGHAAELARDLDLGAYDVVVACSGDGLPHEVFNGLGSRPDARAALGGMPVVMLPCGSGNAMACNLFGTHRPSLAALAIVKGVDTPFDLVSVTQEGSGRKLSFLSQSLGLIADLDITTEHMRFMGSTRFTVGFAWLVWKKNLYPCDLAVKVEIDHKDAVREHYRSRVEGGDGENGESGEAAPKSDRESDATRTATPGHDEDGGLPPLRYGTVQDKIPEGWEIIKHEKLWSFYCGNMAYMSPGLDFFPAAMANDGLMDMVIVDGPVSAMKAIEIQLGVESGQYFDHPLVKYRKVSAYRLIPRVEDPNGIISIDGEKADFKAFQAEIHPALGRTLSKVGGYENPGPKHWDKVANYERLLA</sequence>
<keyword evidence="3" id="KW-0808">Transferase</keyword>
<dbReference type="SMART" id="SM00046">
    <property type="entry name" value="DAGKc"/>
    <property type="match status" value="1"/>
</dbReference>
<protein>
    <submittedName>
        <fullName evidence="3">Sphingoid long chain base kinase 4</fullName>
    </submittedName>
</protein>
<feature type="region of interest" description="Disordered" evidence="1">
    <location>
        <begin position="343"/>
        <end position="387"/>
    </location>
</feature>
<name>A0AA38SA18_9PEZI</name>
<proteinExistence type="predicted"/>
<dbReference type="Gene3D" id="3.40.50.10330">
    <property type="entry name" value="Probable inorganic polyphosphate/atp-NAD kinase, domain 1"/>
    <property type="match status" value="1"/>
</dbReference>
<dbReference type="GO" id="GO:0005737">
    <property type="term" value="C:cytoplasm"/>
    <property type="evidence" value="ECO:0007669"/>
    <property type="project" value="TreeGrafter"/>
</dbReference>
<dbReference type="SUPFAM" id="SSF111331">
    <property type="entry name" value="NAD kinase/diacylglycerol kinase-like"/>
    <property type="match status" value="1"/>
</dbReference>
<dbReference type="PANTHER" id="PTHR12358:SF31">
    <property type="entry name" value="ACYLGLYCEROL KINASE, MITOCHONDRIAL"/>
    <property type="match status" value="1"/>
</dbReference>
<dbReference type="GO" id="GO:0016773">
    <property type="term" value="F:phosphotransferase activity, alcohol group as acceptor"/>
    <property type="evidence" value="ECO:0007669"/>
    <property type="project" value="UniProtKB-ARBA"/>
</dbReference>
<dbReference type="InterPro" id="IPR016064">
    <property type="entry name" value="NAD/diacylglycerol_kinase_sf"/>
</dbReference>
<dbReference type="GO" id="GO:0046512">
    <property type="term" value="P:sphingosine biosynthetic process"/>
    <property type="evidence" value="ECO:0007669"/>
    <property type="project" value="TreeGrafter"/>
</dbReference>
<dbReference type="Gene3D" id="2.60.200.40">
    <property type="match status" value="1"/>
</dbReference>
<dbReference type="InterPro" id="IPR017438">
    <property type="entry name" value="ATP-NAD_kinase_N"/>
</dbReference>
<dbReference type="GO" id="GO:0001727">
    <property type="term" value="F:lipid kinase activity"/>
    <property type="evidence" value="ECO:0007669"/>
    <property type="project" value="TreeGrafter"/>
</dbReference>
<gene>
    <name evidence="3" type="ORF">NKR19_g2750</name>
</gene>
<dbReference type="Proteomes" id="UP001174691">
    <property type="component" value="Unassembled WGS sequence"/>
</dbReference>
<keyword evidence="4" id="KW-1185">Reference proteome</keyword>
<organism evidence="3 4">
    <name type="scientific">Coniochaeta hoffmannii</name>
    <dbReference type="NCBI Taxonomy" id="91930"/>
    <lineage>
        <taxon>Eukaryota</taxon>
        <taxon>Fungi</taxon>
        <taxon>Dikarya</taxon>
        <taxon>Ascomycota</taxon>
        <taxon>Pezizomycotina</taxon>
        <taxon>Sordariomycetes</taxon>
        <taxon>Sordariomycetidae</taxon>
        <taxon>Coniochaetales</taxon>
        <taxon>Coniochaetaceae</taxon>
        <taxon>Coniochaeta</taxon>
    </lineage>
</organism>
<feature type="domain" description="DAGKc" evidence="2">
    <location>
        <begin position="136"/>
        <end position="275"/>
    </location>
</feature>
<dbReference type="InterPro" id="IPR050187">
    <property type="entry name" value="Lipid_Phosphate_FormReg"/>
</dbReference>
<accession>A0AA38SA18</accession>
<reference evidence="3" key="1">
    <citation type="submission" date="2022-07" db="EMBL/GenBank/DDBJ databases">
        <title>Fungi with potential for degradation of polypropylene.</title>
        <authorList>
            <person name="Gostincar C."/>
        </authorList>
    </citation>
    <scope>NUCLEOTIDE SEQUENCE</scope>
    <source>
        <strain evidence="3">EXF-13287</strain>
    </source>
</reference>